<sequence>MIKYKLTDNETKIFNYIVLLHEKSKKRRETGIHYDALEPIEKVEINIEFEKLTIFSHELHRLLALRGYEPIHSKNMYRNRRVPVTDPEFYNHLHSIEDLILIIKASTQKP</sequence>
<proteinExistence type="predicted"/>
<comment type="caution">
    <text evidence="1">The sequence shown here is derived from an EMBL/GenBank/DDBJ whole genome shotgun (WGS) entry which is preliminary data.</text>
</comment>
<dbReference type="Proteomes" id="UP000437748">
    <property type="component" value="Unassembled WGS sequence"/>
</dbReference>
<protein>
    <submittedName>
        <fullName evidence="1">Uncharacterized protein</fullName>
    </submittedName>
</protein>
<evidence type="ECO:0000313" key="2">
    <source>
        <dbReference type="Proteomes" id="UP000437748"/>
    </source>
</evidence>
<name>A0A6N6VTV8_9BACT</name>
<keyword evidence="2" id="KW-1185">Reference proteome</keyword>
<dbReference type="EMBL" id="WFLM01000009">
    <property type="protein sequence ID" value="KAB8035891.1"/>
    <property type="molecule type" value="Genomic_DNA"/>
</dbReference>
<reference evidence="1 2" key="1">
    <citation type="submission" date="2019-10" db="EMBL/GenBank/DDBJ databases">
        <title>New species of Slilvanegrellaceae.</title>
        <authorList>
            <person name="Pitt A."/>
            <person name="Hahn M.W."/>
        </authorList>
    </citation>
    <scope>NUCLEOTIDE SEQUENCE [LARGE SCALE GENOMIC DNA]</scope>
    <source>
        <strain evidence="1 2">SP-Ram-0.45-NSY-1</strain>
    </source>
</reference>
<dbReference type="OrthoDB" id="9786302at2"/>
<gene>
    <name evidence="1" type="ORF">GCL60_16810</name>
</gene>
<organism evidence="1 2">
    <name type="scientific">Silvanigrella paludirubra</name>
    <dbReference type="NCBI Taxonomy" id="2499159"/>
    <lineage>
        <taxon>Bacteria</taxon>
        <taxon>Pseudomonadati</taxon>
        <taxon>Bdellovibrionota</taxon>
        <taxon>Oligoflexia</taxon>
        <taxon>Silvanigrellales</taxon>
        <taxon>Silvanigrellaceae</taxon>
        <taxon>Silvanigrella</taxon>
    </lineage>
</organism>
<evidence type="ECO:0000313" key="1">
    <source>
        <dbReference type="EMBL" id="KAB8035891.1"/>
    </source>
</evidence>
<dbReference type="AlphaFoldDB" id="A0A6N6VTV8"/>
<dbReference type="RefSeq" id="WP_153421916.1">
    <property type="nucleotide sequence ID" value="NZ_WFLM01000009.1"/>
</dbReference>
<accession>A0A6N6VTV8</accession>